<comment type="caution">
    <text evidence="2">The sequence shown here is derived from an EMBL/GenBank/DDBJ whole genome shotgun (WGS) entry which is preliminary data.</text>
</comment>
<protein>
    <submittedName>
        <fullName evidence="2">Phenylacetic acid degradation protein</fullName>
    </submittedName>
</protein>
<feature type="compositionally biased region" description="Polar residues" evidence="1">
    <location>
        <begin position="220"/>
        <end position="231"/>
    </location>
</feature>
<feature type="region of interest" description="Disordered" evidence="1">
    <location>
        <begin position="210"/>
        <end position="231"/>
    </location>
</feature>
<keyword evidence="3" id="KW-1185">Reference proteome</keyword>
<dbReference type="EMBL" id="QYUJ01000014">
    <property type="protein sequence ID" value="RJF72423.1"/>
    <property type="molecule type" value="Genomic_DNA"/>
</dbReference>
<evidence type="ECO:0000313" key="2">
    <source>
        <dbReference type="EMBL" id="RJF72423.1"/>
    </source>
</evidence>
<accession>A0A418V8I6</accession>
<dbReference type="Proteomes" id="UP000286287">
    <property type="component" value="Unassembled WGS sequence"/>
</dbReference>
<dbReference type="InterPro" id="IPR009359">
    <property type="entry name" value="PaaB"/>
</dbReference>
<name>A0A418V8I6_9DEIO</name>
<dbReference type="AlphaFoldDB" id="A0A418V8I6"/>
<evidence type="ECO:0000256" key="1">
    <source>
        <dbReference type="SAM" id="MobiDB-lite"/>
    </source>
</evidence>
<dbReference type="Pfam" id="PF06243">
    <property type="entry name" value="PaaB"/>
    <property type="match status" value="2"/>
</dbReference>
<reference evidence="2 3" key="1">
    <citation type="submission" date="2018-09" db="EMBL/GenBank/DDBJ databases">
        <authorList>
            <person name="Zhu H."/>
        </authorList>
    </citation>
    <scope>NUCLEOTIDE SEQUENCE [LARGE SCALE GENOMIC DNA]</scope>
    <source>
        <strain evidence="2 3">K2S05-167</strain>
    </source>
</reference>
<dbReference type="RefSeq" id="WP_119764541.1">
    <property type="nucleotide sequence ID" value="NZ_QYUJ01000014.1"/>
</dbReference>
<dbReference type="InterPro" id="IPR038693">
    <property type="entry name" value="PaaB_sf"/>
</dbReference>
<proteinExistence type="predicted"/>
<evidence type="ECO:0000313" key="3">
    <source>
        <dbReference type="Proteomes" id="UP000286287"/>
    </source>
</evidence>
<sequence length="231" mass="25614">MSVKTGDQWPRWEVFKKDNDRRPYQAVGSVHAGDPEHALLTARNIFVRRPAAVSLWAVREDDIVSATVETVLAEMGRDNAGKPMHGPAGVYHVGVKMTHKRSMTFVDLIGTVDATDAADAMRQARELRPDALAWWVIPDSAIARTEDSEDTVESWFAPATEKTYKQQQYYGTIGRHVGELKRAGLMPRQVNETPVLGAKHVRPRLEADADAPNPIAQPMAQLTAQPPQVTE</sequence>
<dbReference type="Gene3D" id="3.10.20.520">
    <property type="entry name" value="Phenylacetic acid degradation B"/>
    <property type="match status" value="2"/>
</dbReference>
<organism evidence="2 3">
    <name type="scientific">Deinococcus cavernae</name>
    <dbReference type="NCBI Taxonomy" id="2320857"/>
    <lineage>
        <taxon>Bacteria</taxon>
        <taxon>Thermotogati</taxon>
        <taxon>Deinococcota</taxon>
        <taxon>Deinococci</taxon>
        <taxon>Deinococcales</taxon>
        <taxon>Deinococcaceae</taxon>
        <taxon>Deinococcus</taxon>
    </lineage>
</organism>
<gene>
    <name evidence="2" type="ORF">D3875_13555</name>
</gene>
<dbReference type="OrthoDB" id="8593533at2"/>